<evidence type="ECO:0000313" key="11">
    <source>
        <dbReference type="EMBL" id="KAK9916476.1"/>
    </source>
</evidence>
<gene>
    <name evidence="11" type="ORF">WJX75_003076</name>
</gene>
<evidence type="ECO:0000256" key="4">
    <source>
        <dbReference type="ARBA" id="ARBA00022490"/>
    </source>
</evidence>
<dbReference type="Pfam" id="PF01172">
    <property type="entry name" value="SBDS_N"/>
    <property type="match status" value="1"/>
</dbReference>
<dbReference type="PANTHER" id="PTHR10927">
    <property type="entry name" value="RIBOSOME MATURATION PROTEIN SBDS"/>
    <property type="match status" value="1"/>
</dbReference>
<dbReference type="InterPro" id="IPR018023">
    <property type="entry name" value="Ribosome_mat_SBDS_CS"/>
</dbReference>
<dbReference type="InterPro" id="IPR036786">
    <property type="entry name" value="Ribosome_mat_SBDS_N_sf"/>
</dbReference>
<evidence type="ECO:0000256" key="1">
    <source>
        <dbReference type="ARBA" id="ARBA00004123"/>
    </source>
</evidence>
<dbReference type="PANTHER" id="PTHR10927:SF1">
    <property type="entry name" value="RIBOSOME MATURATION PROTEIN SBDS"/>
    <property type="match status" value="1"/>
</dbReference>
<reference evidence="11 12" key="1">
    <citation type="journal article" date="2024" name="Nat. Commun.">
        <title>Phylogenomics reveals the evolutionary origins of lichenization in chlorophyte algae.</title>
        <authorList>
            <person name="Puginier C."/>
            <person name="Libourel C."/>
            <person name="Otte J."/>
            <person name="Skaloud P."/>
            <person name="Haon M."/>
            <person name="Grisel S."/>
            <person name="Petersen M."/>
            <person name="Berrin J.G."/>
            <person name="Delaux P.M."/>
            <person name="Dal Grande F."/>
            <person name="Keller J."/>
        </authorList>
    </citation>
    <scope>NUCLEOTIDE SEQUENCE [LARGE SCALE GENOMIC DNA]</scope>
    <source>
        <strain evidence="11 12">SAG 216-7</strain>
    </source>
</reference>
<dbReference type="Pfam" id="PF20268">
    <property type="entry name" value="SBDS_C"/>
    <property type="match status" value="1"/>
</dbReference>
<dbReference type="SUPFAM" id="SSF109728">
    <property type="entry name" value="Hypothetical protein AF0491, middle domain"/>
    <property type="match status" value="1"/>
</dbReference>
<evidence type="ECO:0000259" key="8">
    <source>
        <dbReference type="Pfam" id="PF01172"/>
    </source>
</evidence>
<feature type="domain" description="Ribosome maturation protein SDO1/SBDS N-terminal" evidence="8">
    <location>
        <begin position="16"/>
        <end position="102"/>
    </location>
</feature>
<keyword evidence="4" id="KW-0963">Cytoplasm</keyword>
<protein>
    <recommendedName>
        <fullName evidence="13">Shwachman-Bodian-diamond syndrome protein</fullName>
    </recommendedName>
</protein>
<dbReference type="InterPro" id="IPR037188">
    <property type="entry name" value="Sdo1/SBDS_central_sf"/>
</dbReference>
<evidence type="ECO:0000256" key="5">
    <source>
        <dbReference type="ARBA" id="ARBA00022517"/>
    </source>
</evidence>
<comment type="caution">
    <text evidence="11">The sequence shown here is derived from an EMBL/GenBank/DDBJ whole genome shotgun (WGS) entry which is preliminary data.</text>
</comment>
<evidence type="ECO:0000256" key="7">
    <source>
        <dbReference type="ARBA" id="ARBA00049708"/>
    </source>
</evidence>
<keyword evidence="12" id="KW-1185">Reference proteome</keyword>
<dbReference type="PROSITE" id="PS01267">
    <property type="entry name" value="UPF0023"/>
    <property type="match status" value="1"/>
</dbReference>
<evidence type="ECO:0000259" key="9">
    <source>
        <dbReference type="Pfam" id="PF09377"/>
    </source>
</evidence>
<dbReference type="InterPro" id="IPR046928">
    <property type="entry name" value="SDO1/SBDS_C"/>
</dbReference>
<proteinExistence type="inferred from homology"/>
<sequence>MSHSVKQPIGQKRLTNVAVVRLKKKGIRFEVACYKNKVVNWRNEVEKDLDEVLQTTTIFNNVSKGILAKREDLMDVFGTDDEEKICIRILAEGDMQVSDKERDVELSSMFKDVASIIAEKCVNPGTQRPYTISMIERALKDVHFSVDPKRGAKQQALHALQQLKEKLPIERARMRLKLQIPVTCRNDLMQLLASQQARTESEDLGLHNSQLTVTCLVDPGAFRSLHTFVQGSCDGEGRMEVVSLAATEEAPSVQHAATPEVSSSMENLHIVADPSRTADAAATASRIVHSRQQQASAEPSTQVVYARGPIADLPDEHASRRERFAELDEFQPGWQVELSSRGAGSAVDAFFYSPSGTKVGAYANARRAAMLFRKQQRAAEMPDDI</sequence>
<organism evidence="11 12">
    <name type="scientific">Coccomyxa subellipsoidea</name>
    <dbReference type="NCBI Taxonomy" id="248742"/>
    <lineage>
        <taxon>Eukaryota</taxon>
        <taxon>Viridiplantae</taxon>
        <taxon>Chlorophyta</taxon>
        <taxon>core chlorophytes</taxon>
        <taxon>Trebouxiophyceae</taxon>
        <taxon>Trebouxiophyceae incertae sedis</taxon>
        <taxon>Coccomyxaceae</taxon>
        <taxon>Coccomyxa</taxon>
    </lineage>
</organism>
<feature type="domain" description="Ribosome maturation protein SDO1/SBDS C-terminal" evidence="10">
    <location>
        <begin position="174"/>
        <end position="244"/>
    </location>
</feature>
<dbReference type="SUPFAM" id="SSF89895">
    <property type="entry name" value="FYSH domain"/>
    <property type="match status" value="1"/>
</dbReference>
<dbReference type="InterPro" id="IPR039100">
    <property type="entry name" value="Sdo1/SBDS-like"/>
</dbReference>
<dbReference type="Gene3D" id="3.30.1250.10">
    <property type="entry name" value="Ribosome maturation protein SBDS, N-terminal domain"/>
    <property type="match status" value="1"/>
</dbReference>
<evidence type="ECO:0000256" key="3">
    <source>
        <dbReference type="ARBA" id="ARBA00007433"/>
    </source>
</evidence>
<dbReference type="Pfam" id="PF09377">
    <property type="entry name" value="SBDS_domain_II"/>
    <property type="match status" value="1"/>
</dbReference>
<comment type="subcellular location">
    <subcellularLocation>
        <location evidence="2">Cytoplasm</location>
    </subcellularLocation>
    <subcellularLocation>
        <location evidence="1">Nucleus</location>
    </subcellularLocation>
</comment>
<comment type="subunit">
    <text evidence="7">Associates with the 60S ribosomal subunit.</text>
</comment>
<accession>A0ABR2YXW3</accession>
<dbReference type="Proteomes" id="UP001491310">
    <property type="component" value="Unassembled WGS sequence"/>
</dbReference>
<evidence type="ECO:0000256" key="6">
    <source>
        <dbReference type="ARBA" id="ARBA00023242"/>
    </source>
</evidence>
<keyword evidence="5" id="KW-0690">Ribosome biogenesis</keyword>
<dbReference type="EMBL" id="JALJOT010000003">
    <property type="protein sequence ID" value="KAK9916476.1"/>
    <property type="molecule type" value="Genomic_DNA"/>
</dbReference>
<keyword evidence="6" id="KW-0539">Nucleus</keyword>
<dbReference type="InterPro" id="IPR018978">
    <property type="entry name" value="SDO1/SBDS_central"/>
</dbReference>
<evidence type="ECO:0008006" key="13">
    <source>
        <dbReference type="Google" id="ProtNLM"/>
    </source>
</evidence>
<dbReference type="InterPro" id="IPR002140">
    <property type="entry name" value="Sdo1/SBDS"/>
</dbReference>
<comment type="similarity">
    <text evidence="3">Belongs to the SDO1/SBDS family.</text>
</comment>
<dbReference type="NCBIfam" id="TIGR00291">
    <property type="entry name" value="RNA_SBDS"/>
    <property type="match status" value="1"/>
</dbReference>
<dbReference type="InterPro" id="IPR019783">
    <property type="entry name" value="SDO1/SBDS_N"/>
</dbReference>
<evidence type="ECO:0000259" key="10">
    <source>
        <dbReference type="Pfam" id="PF20268"/>
    </source>
</evidence>
<name>A0ABR2YXW3_9CHLO</name>
<evidence type="ECO:0000256" key="2">
    <source>
        <dbReference type="ARBA" id="ARBA00004496"/>
    </source>
</evidence>
<dbReference type="Gene3D" id="1.10.10.900">
    <property type="entry name" value="SBDS protein C-terminal domain, subdomain 1"/>
    <property type="match status" value="1"/>
</dbReference>
<dbReference type="Gene3D" id="3.30.70.240">
    <property type="match status" value="1"/>
</dbReference>
<feature type="domain" description="Ribosome maturation protein SDO1/SBDS central" evidence="9">
    <location>
        <begin position="111"/>
        <end position="172"/>
    </location>
</feature>
<evidence type="ECO:0000313" key="12">
    <source>
        <dbReference type="Proteomes" id="UP001491310"/>
    </source>
</evidence>